<dbReference type="Gene3D" id="3.40.50.1390">
    <property type="entry name" value="Resolvase, N-terminal catalytic domain"/>
    <property type="match status" value="1"/>
</dbReference>
<evidence type="ECO:0000313" key="3">
    <source>
        <dbReference type="Proteomes" id="UP000189970"/>
    </source>
</evidence>
<gene>
    <name evidence="2" type="ORF">BW731_07640</name>
</gene>
<dbReference type="InterPro" id="IPR001387">
    <property type="entry name" value="Cro/C1-type_HTH"/>
</dbReference>
<dbReference type="InterPro" id="IPR036162">
    <property type="entry name" value="Resolvase-like_N_sf"/>
</dbReference>
<reference evidence="2 3" key="1">
    <citation type="submission" date="2017-02" db="EMBL/GenBank/DDBJ databases">
        <title>Vagococcus cremeus sp. nov., isolated from the small intestine of a marten, Martes flavigula.</title>
        <authorList>
            <person name="Tak E.J."/>
            <person name="Bae J.-W."/>
        </authorList>
    </citation>
    <scope>NUCLEOTIDE SEQUENCE [LARGE SCALE GENOMIC DNA]</scope>
    <source>
        <strain evidence="2 3">D7T301</strain>
    </source>
</reference>
<sequence>MTKFGYVRKDYPDETLSQVKNIMEYGCDELFIENSDLTLDKELFILMNRLSQGDTLVVSSLLVFGKSSSEFHDIISSIIQKKAELISIKEKINTKQTYSFQTVLKLLDMVNKEVTSKKIKQQLMRLRENGKQLGRPTVDQGTIDMIKFLRKNKQLNLRQIAEKCDVSIGTVHKYVS</sequence>
<dbReference type="InterPro" id="IPR006119">
    <property type="entry name" value="Resolv_N"/>
</dbReference>
<feature type="domain" description="HTH cro/C1-type" evidence="1">
    <location>
        <begin position="146"/>
        <end position="174"/>
    </location>
</feature>
<dbReference type="Proteomes" id="UP000189970">
    <property type="component" value="Unassembled WGS sequence"/>
</dbReference>
<dbReference type="RefSeq" id="WP_158080179.1">
    <property type="nucleotide sequence ID" value="NZ_MVAB01000001.1"/>
</dbReference>
<name>A0A1V4DHX0_9ENTE</name>
<proteinExistence type="predicted"/>
<dbReference type="SUPFAM" id="SSF53041">
    <property type="entry name" value="Resolvase-like"/>
    <property type="match status" value="1"/>
</dbReference>
<accession>A0A1V4DHX0</accession>
<comment type="caution">
    <text evidence="2">The sequence shown here is derived from an EMBL/GenBank/DDBJ whole genome shotgun (WGS) entry which is preliminary data.</text>
</comment>
<evidence type="ECO:0000313" key="2">
    <source>
        <dbReference type="EMBL" id="OPF88053.1"/>
    </source>
</evidence>
<organism evidence="2 3">
    <name type="scientific">Vagococcus martis</name>
    <dbReference type="NCBI Taxonomy" id="1768210"/>
    <lineage>
        <taxon>Bacteria</taxon>
        <taxon>Bacillati</taxon>
        <taxon>Bacillota</taxon>
        <taxon>Bacilli</taxon>
        <taxon>Lactobacillales</taxon>
        <taxon>Enterococcaceae</taxon>
        <taxon>Vagococcus</taxon>
    </lineage>
</organism>
<dbReference type="AlphaFoldDB" id="A0A1V4DHX0"/>
<dbReference type="GO" id="GO:0000150">
    <property type="term" value="F:DNA strand exchange activity"/>
    <property type="evidence" value="ECO:0007669"/>
    <property type="project" value="InterPro"/>
</dbReference>
<keyword evidence="3" id="KW-1185">Reference proteome</keyword>
<dbReference type="GO" id="GO:0003677">
    <property type="term" value="F:DNA binding"/>
    <property type="evidence" value="ECO:0007669"/>
    <property type="project" value="InterPro"/>
</dbReference>
<dbReference type="EMBL" id="MVAB01000001">
    <property type="protein sequence ID" value="OPF88053.1"/>
    <property type="molecule type" value="Genomic_DNA"/>
</dbReference>
<dbReference type="PROSITE" id="PS50943">
    <property type="entry name" value="HTH_CROC1"/>
    <property type="match status" value="1"/>
</dbReference>
<dbReference type="SMART" id="SM00857">
    <property type="entry name" value="Resolvase"/>
    <property type="match status" value="1"/>
</dbReference>
<evidence type="ECO:0000259" key="1">
    <source>
        <dbReference type="PROSITE" id="PS50943"/>
    </source>
</evidence>
<protein>
    <recommendedName>
        <fullName evidence="1">HTH cro/C1-type domain-containing protein</fullName>
    </recommendedName>
</protein>
<dbReference type="Pfam" id="PF00239">
    <property type="entry name" value="Resolvase"/>
    <property type="match status" value="1"/>
</dbReference>